<evidence type="ECO:0000313" key="1">
    <source>
        <dbReference type="EMBL" id="EPF17734.1"/>
    </source>
</evidence>
<dbReference type="AlphaFoldDB" id="S3JXJ2"/>
<dbReference type="Proteomes" id="UP000014585">
    <property type="component" value="Unassembled WGS sequence"/>
</dbReference>
<dbReference type="EMBL" id="ATDT01000010">
    <property type="protein sequence ID" value="EPF17734.1"/>
    <property type="molecule type" value="Genomic_DNA"/>
</dbReference>
<evidence type="ECO:0000313" key="2">
    <source>
        <dbReference type="Proteomes" id="UP000014585"/>
    </source>
</evidence>
<protein>
    <submittedName>
        <fullName evidence="1">Uncharacterized protein</fullName>
    </submittedName>
</protein>
<comment type="caution">
    <text evidence="1">The sequence shown here is derived from an EMBL/GenBank/DDBJ whole genome shotgun (WGS) entry which is preliminary data.</text>
</comment>
<reference evidence="1 2" key="1">
    <citation type="submission" date="2013-04" db="EMBL/GenBank/DDBJ databases">
        <authorList>
            <person name="Weinstock G."/>
            <person name="Sodergren E."/>
            <person name="Lobos E.A."/>
            <person name="Fulton L."/>
            <person name="Fulton R."/>
            <person name="Courtney L."/>
            <person name="Fronick C."/>
            <person name="O'Laughlin M."/>
            <person name="Godfrey J."/>
            <person name="Wilson R.M."/>
            <person name="Miner T."/>
            <person name="Farmer C."/>
            <person name="Delehaunty K."/>
            <person name="Cordes M."/>
            <person name="Minx P."/>
            <person name="Tomlinson C."/>
            <person name="Chen J."/>
            <person name="Wollam A."/>
            <person name="Pepin K.H."/>
            <person name="Palsikar V.B."/>
            <person name="Zhang X."/>
            <person name="Suruliraj S."/>
            <person name="Perna N.T."/>
            <person name="Plunkett G."/>
            <person name="Warren W."/>
            <person name="Mitreva M."/>
            <person name="Mardis E.R."/>
            <person name="Wilson R.K."/>
        </authorList>
    </citation>
    <scope>NUCLEOTIDE SEQUENCE [LARGE SCALE GENOMIC DNA]</scope>
    <source>
        <strain evidence="1 2">DSM 4568</strain>
    </source>
</reference>
<accession>S3JXJ2</accession>
<dbReference type="OrthoDB" id="10012404at2"/>
<dbReference type="HOGENOM" id="CLU_1674753_0_0_6"/>
<organism evidence="1 2">
    <name type="scientific">Cedecea davisae DSM 4568</name>
    <dbReference type="NCBI Taxonomy" id="566551"/>
    <lineage>
        <taxon>Bacteria</taxon>
        <taxon>Pseudomonadati</taxon>
        <taxon>Pseudomonadota</taxon>
        <taxon>Gammaproteobacteria</taxon>
        <taxon>Enterobacterales</taxon>
        <taxon>Enterobacteriaceae</taxon>
        <taxon>Cedecea</taxon>
    </lineage>
</organism>
<name>S3JXJ2_9ENTR</name>
<gene>
    <name evidence="1" type="ORF">HMPREF0201_01714</name>
</gene>
<dbReference type="STRING" id="566551.HMPREF0201_01714"/>
<sequence>MKKADIRVVTGTEGEVIDWLNGVNALPELPALADVTCLWFTLNNEASPVHEKLHASGVQTVVILHQDGWFTPPENIEPALSRYILQARCLEQPLWLVLSGGDLAGSKQAWEEKQAFVTHGRPPLFRLQALVLATSLVYGEQARKVLRPLLLLVRRRK</sequence>
<proteinExistence type="predicted"/>
<dbReference type="RefSeq" id="WP_016536025.1">
    <property type="nucleotide sequence ID" value="NZ_KE161030.1"/>
</dbReference>